<feature type="transmembrane region" description="Helical" evidence="1">
    <location>
        <begin position="75"/>
        <end position="95"/>
    </location>
</feature>
<evidence type="ECO:0000256" key="1">
    <source>
        <dbReference type="SAM" id="Phobius"/>
    </source>
</evidence>
<dbReference type="Proteomes" id="UP001152797">
    <property type="component" value="Unassembled WGS sequence"/>
</dbReference>
<name>A0A9P1CS01_9DINO</name>
<proteinExistence type="predicted"/>
<comment type="caution">
    <text evidence="2">The sequence shown here is derived from an EMBL/GenBank/DDBJ whole genome shotgun (WGS) entry which is preliminary data.</text>
</comment>
<dbReference type="EMBL" id="CAMXCT020002223">
    <property type="protein sequence ID" value="CAL1149990.1"/>
    <property type="molecule type" value="Genomic_DNA"/>
</dbReference>
<organism evidence="2">
    <name type="scientific">Cladocopium goreaui</name>
    <dbReference type="NCBI Taxonomy" id="2562237"/>
    <lineage>
        <taxon>Eukaryota</taxon>
        <taxon>Sar</taxon>
        <taxon>Alveolata</taxon>
        <taxon>Dinophyceae</taxon>
        <taxon>Suessiales</taxon>
        <taxon>Symbiodiniaceae</taxon>
        <taxon>Cladocopium</taxon>
    </lineage>
</organism>
<keyword evidence="1" id="KW-0472">Membrane</keyword>
<gene>
    <name evidence="2" type="ORF">C1SCF055_LOCUS23078</name>
</gene>
<accession>A0A9P1CS01</accession>
<dbReference type="AlphaFoldDB" id="A0A9P1CS01"/>
<evidence type="ECO:0000313" key="4">
    <source>
        <dbReference type="Proteomes" id="UP001152797"/>
    </source>
</evidence>
<keyword evidence="1" id="KW-0812">Transmembrane</keyword>
<evidence type="ECO:0000313" key="2">
    <source>
        <dbReference type="EMBL" id="CAI3996615.1"/>
    </source>
</evidence>
<reference evidence="3" key="2">
    <citation type="submission" date="2024-04" db="EMBL/GenBank/DDBJ databases">
        <authorList>
            <person name="Chen Y."/>
            <person name="Shah S."/>
            <person name="Dougan E. K."/>
            <person name="Thang M."/>
            <person name="Chan C."/>
        </authorList>
    </citation>
    <scope>NUCLEOTIDE SEQUENCE [LARGE SCALE GENOMIC DNA]</scope>
</reference>
<keyword evidence="4" id="KW-1185">Reference proteome</keyword>
<sequence length="101" mass="11104">MVARTKPFTIEALNGLVFLLFLLCLPFCFQVMPPNGVHEVALLERPELTCGEFTGLEFETKASTDAQRCTETDRISLVSFLVALIGGGVFSLDAFEAFPML</sequence>
<evidence type="ECO:0000313" key="3">
    <source>
        <dbReference type="EMBL" id="CAL1149990.1"/>
    </source>
</evidence>
<reference evidence="2" key="1">
    <citation type="submission" date="2022-10" db="EMBL/GenBank/DDBJ databases">
        <authorList>
            <person name="Chen Y."/>
            <person name="Dougan E. K."/>
            <person name="Chan C."/>
            <person name="Rhodes N."/>
            <person name="Thang M."/>
        </authorList>
    </citation>
    <scope>NUCLEOTIDE SEQUENCE</scope>
</reference>
<dbReference type="EMBL" id="CAMXCT030002223">
    <property type="protein sequence ID" value="CAL4783927.1"/>
    <property type="molecule type" value="Genomic_DNA"/>
</dbReference>
<feature type="transmembrane region" description="Helical" evidence="1">
    <location>
        <begin position="12"/>
        <end position="32"/>
    </location>
</feature>
<dbReference type="EMBL" id="CAMXCT010002223">
    <property type="protein sequence ID" value="CAI3996615.1"/>
    <property type="molecule type" value="Genomic_DNA"/>
</dbReference>
<keyword evidence="1" id="KW-1133">Transmembrane helix</keyword>
<protein>
    <submittedName>
        <fullName evidence="2">Uncharacterized protein</fullName>
    </submittedName>
</protein>